<protein>
    <recommendedName>
        <fullName evidence="4">DUF1479-domain-containing protein</fullName>
    </recommendedName>
</protein>
<evidence type="ECO:0000313" key="2">
    <source>
        <dbReference type="EMBL" id="WWC64961.1"/>
    </source>
</evidence>
<dbReference type="EMBL" id="CP144539">
    <property type="protein sequence ID" value="WWC64961.1"/>
    <property type="molecule type" value="Genomic_DNA"/>
</dbReference>
<evidence type="ECO:0000313" key="3">
    <source>
        <dbReference type="Proteomes" id="UP000078595"/>
    </source>
</evidence>
<dbReference type="Gene3D" id="2.60.120.330">
    <property type="entry name" value="B-lactam Antibiotic, Isopenicillin N Synthase, Chain"/>
    <property type="match status" value="1"/>
</dbReference>
<dbReference type="OrthoDB" id="8249012at2759"/>
<dbReference type="PANTHER" id="PTHR30613:SF1">
    <property type="entry name" value="DUF1479 DOMAIN PROTEIN (AFU_ORTHOLOGUE AFUA_5G09280)"/>
    <property type="match status" value="1"/>
</dbReference>
<accession>A0A1A5ZV43</accession>
<dbReference type="SUPFAM" id="SSF51197">
    <property type="entry name" value="Clavaminate synthase-like"/>
    <property type="match status" value="1"/>
</dbReference>
<reference evidence="2" key="2">
    <citation type="submission" date="2013-07" db="EMBL/GenBank/DDBJ databases">
        <authorList>
            <consortium name="The Broad Institute Genome Sequencing Platform"/>
            <person name="Cuomo C."/>
            <person name="Litvintseva A."/>
            <person name="Chen Y."/>
            <person name="Heitman J."/>
            <person name="Sun S."/>
            <person name="Springer D."/>
            <person name="Dromer F."/>
            <person name="Young S.K."/>
            <person name="Zeng Q."/>
            <person name="Gargeya S."/>
            <person name="Fitzgerald M."/>
            <person name="Abouelleil A."/>
            <person name="Alvarado L."/>
            <person name="Berlin A.M."/>
            <person name="Chapman S.B."/>
            <person name="Dewar J."/>
            <person name="Goldberg J."/>
            <person name="Griggs A."/>
            <person name="Gujja S."/>
            <person name="Hansen M."/>
            <person name="Howarth C."/>
            <person name="Imamovic A."/>
            <person name="Larimer J."/>
            <person name="McCowan C."/>
            <person name="Murphy C."/>
            <person name="Pearson M."/>
            <person name="Priest M."/>
            <person name="Roberts A."/>
            <person name="Saif S."/>
            <person name="Shea T."/>
            <person name="Sykes S."/>
            <person name="Wortman J."/>
            <person name="Nusbaum C."/>
            <person name="Birren B."/>
        </authorList>
    </citation>
    <scope>NUCLEOTIDE SEQUENCE</scope>
    <source>
        <strain evidence="2">CBS 10117</strain>
    </source>
</reference>
<keyword evidence="3" id="KW-1185">Reference proteome</keyword>
<dbReference type="VEuPathDB" id="FungiDB:I303_07585"/>
<dbReference type="KEGG" id="kdj:28971284"/>
<evidence type="ECO:0008006" key="4">
    <source>
        <dbReference type="Google" id="ProtNLM"/>
    </source>
</evidence>
<sequence>MSIDSFVQLKQEIAKSYPDFEPRATQAWSEILEELAQVTRDIAEQGPSYLPIVDYSELQTLSPEKLSELKRKGSFVIRNVVPRDEAEGYKSGLDKFVSSNPDVEGTPENNPQYFQIFHTKPQILARSHPNVLATQTWCNNLYTHSSDKEPVNLDEPLTYIDRFRIRQPGFAWGAHPPHMDGGSIERWQDAKFRSCFENVLKGDWRKHNPYSLKGRIGARISTKGLPNQASIFRTFQGWLALSDTSPREGTLKVFPDILLSTAYIMLRPFFSATTETSDPAYLKPDNWKFDLTSSTFHGVSRAADAGVSGAARPFEFSDATHPHMKLEETMISVPTVHPGDMVFWQCDVVHAVEKEHIGKGDSSVMYIPAVPDCPQNAEYVEKQLELFLKGCPPPDFPQGRVETDYKLHGTIKDITNPAGRKALGVH</sequence>
<dbReference type="EMBL" id="KI894036">
    <property type="protein sequence ID" value="OBR81675.1"/>
    <property type="molecule type" value="Genomic_DNA"/>
</dbReference>
<dbReference type="Pfam" id="PF07350">
    <property type="entry name" value="Gig2-like"/>
    <property type="match status" value="1"/>
</dbReference>
<dbReference type="GeneID" id="28971284"/>
<dbReference type="InterPro" id="IPR010856">
    <property type="entry name" value="Gig2-like"/>
</dbReference>
<organism evidence="1">
    <name type="scientific">Kwoniella dejecticola CBS 10117</name>
    <dbReference type="NCBI Taxonomy" id="1296121"/>
    <lineage>
        <taxon>Eukaryota</taxon>
        <taxon>Fungi</taxon>
        <taxon>Dikarya</taxon>
        <taxon>Basidiomycota</taxon>
        <taxon>Agaricomycotina</taxon>
        <taxon>Tremellomycetes</taxon>
        <taxon>Tremellales</taxon>
        <taxon>Cryptococcaceae</taxon>
        <taxon>Kwoniella</taxon>
    </lineage>
</organism>
<dbReference type="InterPro" id="IPR027443">
    <property type="entry name" value="IPNS-like_sf"/>
</dbReference>
<dbReference type="AlphaFoldDB" id="A0A1A5ZV43"/>
<dbReference type="PANTHER" id="PTHR30613">
    <property type="entry name" value="UNCHARACTERIZED PROTEIN YBIU-RELATED"/>
    <property type="match status" value="1"/>
</dbReference>
<dbReference type="Proteomes" id="UP000078595">
    <property type="component" value="Chromosome 10"/>
</dbReference>
<reference evidence="2" key="3">
    <citation type="submission" date="2024-02" db="EMBL/GenBank/DDBJ databases">
        <title>Comparative genomics of Cryptococcus and Kwoniella reveals pathogenesis evolution and contrasting modes of karyotype evolution via chromosome fusion or intercentromeric recombination.</title>
        <authorList>
            <person name="Coelho M.A."/>
            <person name="David-Palma M."/>
            <person name="Shea T."/>
            <person name="Bowers K."/>
            <person name="McGinley-Smith S."/>
            <person name="Mohammad A.W."/>
            <person name="Gnirke A."/>
            <person name="Yurkov A.M."/>
            <person name="Nowrousian M."/>
            <person name="Sun S."/>
            <person name="Cuomo C.A."/>
            <person name="Heitman J."/>
        </authorList>
    </citation>
    <scope>NUCLEOTIDE SEQUENCE</scope>
    <source>
        <strain evidence="2">CBS 10117</strain>
    </source>
</reference>
<reference evidence="1" key="1">
    <citation type="submission" date="2013-07" db="EMBL/GenBank/DDBJ databases">
        <title>The Genome Sequence of Cryptococcus dejecticola CBS10117.</title>
        <authorList>
            <consortium name="The Broad Institute Genome Sequencing Platform"/>
            <person name="Cuomo C."/>
            <person name="Litvintseva A."/>
            <person name="Chen Y."/>
            <person name="Heitman J."/>
            <person name="Sun S."/>
            <person name="Springer D."/>
            <person name="Dromer F."/>
            <person name="Young S.K."/>
            <person name="Zeng Q."/>
            <person name="Gargeya S."/>
            <person name="Fitzgerald M."/>
            <person name="Abouelleil A."/>
            <person name="Alvarado L."/>
            <person name="Berlin A.M."/>
            <person name="Chapman S.B."/>
            <person name="Dewar J."/>
            <person name="Goldberg J."/>
            <person name="Griggs A."/>
            <person name="Gujja S."/>
            <person name="Hansen M."/>
            <person name="Howarth C."/>
            <person name="Imamovic A."/>
            <person name="Larimer J."/>
            <person name="McCowan C."/>
            <person name="Murphy C."/>
            <person name="Pearson M."/>
            <person name="Priest M."/>
            <person name="Roberts A."/>
            <person name="Saif S."/>
            <person name="Shea T."/>
            <person name="Sykes S."/>
            <person name="Wortman J."/>
            <person name="Nusbaum C."/>
            <person name="Birren B."/>
        </authorList>
    </citation>
    <scope>NUCLEOTIDE SEQUENCE [LARGE SCALE GENOMIC DNA]</scope>
    <source>
        <strain evidence="1">CBS 10117</strain>
    </source>
</reference>
<dbReference type="STRING" id="1296121.A0A1A5ZV43"/>
<evidence type="ECO:0000313" key="1">
    <source>
        <dbReference type="EMBL" id="OBR81675.1"/>
    </source>
</evidence>
<name>A0A1A5ZV43_9TREE</name>
<proteinExistence type="predicted"/>
<dbReference type="RefSeq" id="XP_018259517.1">
    <property type="nucleotide sequence ID" value="XM_018410849.1"/>
</dbReference>
<gene>
    <name evidence="1" type="ORF">I303_07585</name>
    <name evidence="2" type="ORF">I303_107575</name>
</gene>